<name>A0A9N9RAX1_9NEOP</name>
<dbReference type="PANTHER" id="PTHR10773:SF19">
    <property type="match status" value="1"/>
</dbReference>
<keyword evidence="2" id="KW-1185">Reference proteome</keyword>
<sequence length="248" mass="28840">MRGEEYVGYRKPKGCKAIQDQVRTAKMMGPPCTSSFCQKSKLRGCQRFEEETRKSKHDKFWKTMNWDQRRVYVAGLVTRSAHSRYTKSASETSRREGTFHYYLPIESDMKVQVCKEMFLSTLSLCSTAVQSWVKRAEFATVPSQSVQNEEPTVSRFTFDKEYNKKNLAFYVLKKDMCDTCASYQTGNYDEHTFQLHILKKNRARQEKEADKKLAVSGKLILVTMDLEAVKVCLVYSLLHSKFYIETSK</sequence>
<reference evidence="1" key="1">
    <citation type="submission" date="2021-12" db="EMBL/GenBank/DDBJ databases">
        <authorList>
            <person name="King R."/>
        </authorList>
    </citation>
    <scope>NUCLEOTIDE SEQUENCE</scope>
</reference>
<proteinExistence type="predicted"/>
<dbReference type="OrthoDB" id="7367179at2759"/>
<reference evidence="1" key="2">
    <citation type="submission" date="2022-10" db="EMBL/GenBank/DDBJ databases">
        <authorList>
            <consortium name="ENA_rothamsted_submissions"/>
            <consortium name="culmorum"/>
            <person name="King R."/>
        </authorList>
    </citation>
    <scope>NUCLEOTIDE SEQUENCE</scope>
</reference>
<dbReference type="Proteomes" id="UP001153714">
    <property type="component" value="Chromosome 5"/>
</dbReference>
<dbReference type="EMBL" id="OU893336">
    <property type="protein sequence ID" value="CAG9792709.1"/>
    <property type="molecule type" value="Genomic_DNA"/>
</dbReference>
<gene>
    <name evidence="1" type="ORF">DIATSA_LOCUS10219</name>
</gene>
<evidence type="ECO:0000313" key="2">
    <source>
        <dbReference type="Proteomes" id="UP001153714"/>
    </source>
</evidence>
<dbReference type="AlphaFoldDB" id="A0A9N9RAX1"/>
<evidence type="ECO:0000313" key="1">
    <source>
        <dbReference type="EMBL" id="CAG9792709.1"/>
    </source>
</evidence>
<organism evidence="1 2">
    <name type="scientific">Diatraea saccharalis</name>
    <name type="common">sugarcane borer</name>
    <dbReference type="NCBI Taxonomy" id="40085"/>
    <lineage>
        <taxon>Eukaryota</taxon>
        <taxon>Metazoa</taxon>
        <taxon>Ecdysozoa</taxon>
        <taxon>Arthropoda</taxon>
        <taxon>Hexapoda</taxon>
        <taxon>Insecta</taxon>
        <taxon>Pterygota</taxon>
        <taxon>Neoptera</taxon>
        <taxon>Endopterygota</taxon>
        <taxon>Lepidoptera</taxon>
        <taxon>Glossata</taxon>
        <taxon>Ditrysia</taxon>
        <taxon>Pyraloidea</taxon>
        <taxon>Crambidae</taxon>
        <taxon>Crambinae</taxon>
        <taxon>Diatraea</taxon>
    </lineage>
</organism>
<protein>
    <submittedName>
        <fullName evidence="1">Uncharacterized protein</fullName>
    </submittedName>
</protein>
<dbReference type="PANTHER" id="PTHR10773">
    <property type="entry name" value="DNA-DIRECTED RNA POLYMERASES I, II, AND III SUBUNIT RPABC2"/>
    <property type="match status" value="1"/>
</dbReference>
<accession>A0A9N9RAX1</accession>